<evidence type="ECO:0000313" key="4">
    <source>
        <dbReference type="EMBL" id="CCJ53465.1"/>
    </source>
</evidence>
<gene>
    <name evidence="4" type="ORF">BN112_1548</name>
</gene>
<dbReference type="InterPro" id="IPR051128">
    <property type="entry name" value="EgtD_Methyltrsf_superfamily"/>
</dbReference>
<dbReference type="EMBL" id="HE965806">
    <property type="protein sequence ID" value="CCJ53465.1"/>
    <property type="molecule type" value="Genomic_DNA"/>
</dbReference>
<dbReference type="InterPro" id="IPR029063">
    <property type="entry name" value="SAM-dependent_MTases_sf"/>
</dbReference>
<dbReference type="NCBIfam" id="TIGR03438">
    <property type="entry name" value="egtD_ergothio"/>
    <property type="match status" value="1"/>
</dbReference>
<evidence type="ECO:0000313" key="5">
    <source>
        <dbReference type="Proteomes" id="UP000007564"/>
    </source>
</evidence>
<name>A0A0C6P494_BORBO</name>
<dbReference type="HOGENOM" id="CLU_049766_1_1_4"/>
<keyword evidence="2" id="KW-0808">Transferase</keyword>
<accession>A0A0C6P494</accession>
<dbReference type="InterPro" id="IPR035094">
    <property type="entry name" value="EgtD"/>
</dbReference>
<evidence type="ECO:0000256" key="2">
    <source>
        <dbReference type="ARBA" id="ARBA00022679"/>
    </source>
</evidence>
<evidence type="ECO:0000259" key="3">
    <source>
        <dbReference type="Pfam" id="PF10017"/>
    </source>
</evidence>
<dbReference type="InterPro" id="IPR017804">
    <property type="entry name" value="MeTrfase_EgtD-like"/>
</dbReference>
<dbReference type="GO" id="GO:0008168">
    <property type="term" value="F:methyltransferase activity"/>
    <property type="evidence" value="ECO:0007669"/>
    <property type="project" value="UniProtKB-KW"/>
</dbReference>
<protein>
    <recommendedName>
        <fullName evidence="3">Histidine-specific methyltransferase SAM-dependent domain-containing protein</fullName>
    </recommendedName>
</protein>
<reference evidence="4 5" key="1">
    <citation type="journal article" date="2012" name="BMC Genomics">
        <title>Comparative genomics of the classical Bordetella subspecies: the evolution and exchange of virulence-associated diversity amongst closely related pathogens.</title>
        <authorList>
            <person name="Park J."/>
            <person name="Zhang Y."/>
            <person name="Buboltz A.M."/>
            <person name="Zhang X."/>
            <person name="Schuster S.C."/>
            <person name="Ahuja U."/>
            <person name="Liu M."/>
            <person name="Miller J.F."/>
            <person name="Sebaihia M."/>
            <person name="Bentley S.D."/>
            <person name="Parkhill J."/>
            <person name="Harvill E.T."/>
        </authorList>
    </citation>
    <scope>NUCLEOTIDE SEQUENCE [LARGE SCALE GENOMIC DNA]</scope>
    <source>
        <strain evidence="4 5">253</strain>
    </source>
</reference>
<dbReference type="PANTHER" id="PTHR43397">
    <property type="entry name" value="ERGOTHIONEINE BIOSYNTHESIS PROTEIN 1"/>
    <property type="match status" value="1"/>
</dbReference>
<keyword evidence="1" id="KW-0489">Methyltransferase</keyword>
<dbReference type="GeneID" id="69600487"/>
<dbReference type="PIRSF" id="PIRSF018005">
    <property type="entry name" value="UCP018005"/>
    <property type="match status" value="1"/>
</dbReference>
<dbReference type="Proteomes" id="UP000007564">
    <property type="component" value="Chromosome"/>
</dbReference>
<dbReference type="KEGG" id="bbh:BN112_1548"/>
<feature type="domain" description="Histidine-specific methyltransferase SAM-dependent" evidence="3">
    <location>
        <begin position="27"/>
        <end position="323"/>
    </location>
</feature>
<dbReference type="Gene3D" id="3.40.50.150">
    <property type="entry name" value="Vaccinia Virus protein VP39"/>
    <property type="match status" value="1"/>
</dbReference>
<dbReference type="SUPFAM" id="SSF53335">
    <property type="entry name" value="S-adenosyl-L-methionine-dependent methyltransferases"/>
    <property type="match status" value="1"/>
</dbReference>
<dbReference type="RefSeq" id="WP_010931515.1">
    <property type="nucleotide sequence ID" value="NC_019382.1"/>
</dbReference>
<dbReference type="Pfam" id="PF10017">
    <property type="entry name" value="Methyltransf_33"/>
    <property type="match status" value="1"/>
</dbReference>
<dbReference type="OrthoDB" id="5289726at2"/>
<sequence length="324" mass="35913">MAHTPTMLAAAAPFMPEATGVDPALDALLAGLQAHPARIDPKYLYDALGSSLFAAITQLPEYYPTRCEAEIFATHLEAIARHTGPVRTLIDLGAGDCAKAERLLPCLRPQRYVPIDISTDFLGQAVARVRRAHPWLDVLPLGRDLNAGLDLPEAIDAQGRLFFYPGSSIGNLDPDAALALLASLRAQAGVSGGLLIGVDRVKARAIVEPAYDDALHLTGAFNLNLLRHVNSVLGSDFDVRDWTHVALYNEPRSRMEMHLQARSDIRVRWPGGQRRFQADERIHTENSYKYTIERFVDLLRRAGYGDIRYWSDARDWFSVFSARA</sequence>
<dbReference type="AlphaFoldDB" id="A0A0C6P494"/>
<evidence type="ECO:0000256" key="1">
    <source>
        <dbReference type="ARBA" id="ARBA00022603"/>
    </source>
</evidence>
<dbReference type="InterPro" id="IPR019257">
    <property type="entry name" value="MeTrfase_dom"/>
</dbReference>
<organism evidence="4 5">
    <name type="scientific">Bordetella bronchiseptica 253</name>
    <dbReference type="NCBI Taxonomy" id="568707"/>
    <lineage>
        <taxon>Bacteria</taxon>
        <taxon>Pseudomonadati</taxon>
        <taxon>Pseudomonadota</taxon>
        <taxon>Betaproteobacteria</taxon>
        <taxon>Burkholderiales</taxon>
        <taxon>Alcaligenaceae</taxon>
        <taxon>Bordetella</taxon>
    </lineage>
</organism>
<dbReference type="GO" id="GO:0032259">
    <property type="term" value="P:methylation"/>
    <property type="evidence" value="ECO:0007669"/>
    <property type="project" value="UniProtKB-KW"/>
</dbReference>
<proteinExistence type="predicted"/>
<dbReference type="PANTHER" id="PTHR43397:SF1">
    <property type="entry name" value="ERGOTHIONEINE BIOSYNTHESIS PROTEIN 1"/>
    <property type="match status" value="1"/>
</dbReference>